<protein>
    <submittedName>
        <fullName evidence="1">Peptidase</fullName>
    </submittedName>
</protein>
<dbReference type="SUPFAM" id="SSF63737">
    <property type="entry name" value="Leukotriene A4 hydrolase N-terminal domain"/>
    <property type="match status" value="1"/>
</dbReference>
<keyword evidence="2" id="KW-1185">Reference proteome</keyword>
<reference evidence="2" key="1">
    <citation type="journal article" date="2008" name="Nat. Genet.">
        <title>The Pristionchus pacificus genome provides a unique perspective on nematode lifestyle and parasitism.</title>
        <authorList>
            <person name="Dieterich C."/>
            <person name="Clifton S.W."/>
            <person name="Schuster L.N."/>
            <person name="Chinwalla A."/>
            <person name="Delehaunty K."/>
            <person name="Dinkelacker I."/>
            <person name="Fulton L."/>
            <person name="Fulton R."/>
            <person name="Godfrey J."/>
            <person name="Minx P."/>
            <person name="Mitreva M."/>
            <person name="Roeseler W."/>
            <person name="Tian H."/>
            <person name="Witte H."/>
            <person name="Yang S.P."/>
            <person name="Wilson R.K."/>
            <person name="Sommer R.J."/>
        </authorList>
    </citation>
    <scope>NUCLEOTIDE SEQUENCE [LARGE SCALE GENOMIC DNA]</scope>
    <source>
        <strain evidence="2">PS312</strain>
    </source>
</reference>
<dbReference type="InterPro" id="IPR042097">
    <property type="entry name" value="Aminopeptidase_N-like_N_sf"/>
</dbReference>
<dbReference type="PANTHER" id="PTHR11533:SF299">
    <property type="entry name" value="AMINOPEPTIDASE"/>
    <property type="match status" value="1"/>
</dbReference>
<sequence length="405" mass="45578">MSLTLLVFLLLLSLAGYSSLVDADEAVHSTAPDLPNFTAPNSTDPDEDLPVYLRGKNWGQEGDLRLWNDVVPTNYELEFHVNVRGHAGADVSDFTETLAGLARKLLGVPSGSHTLESLSAGNTDGVDHLVLGEDLVDEDLQTLLNPLDLVGDGPSVELDLHNVGLLVAFLQDHKNAERETIIVHANRTIDDQEKLLLRISYTGMARIDEYGLYENWDPKFNKSMESGGPFILASRNFPTGARSWFPCCDEMDKKATFEIHVNHPDSLSVYSNANADTVTSPNQDQSPFHISFLGKTFLGKNTVIRPAMYAHLMVRHDIRYFWRDLHRFFFREAAHEVNHRVDLLSELVLMYGKIIDREYPGETLYEDYLKELRSFVTRNPLSAASMSTEMCFSRVIEMSSLLNIE</sequence>
<accession>A0A8R1YPD9</accession>
<dbReference type="AlphaFoldDB" id="A0A2A6B8V5"/>
<dbReference type="OrthoDB" id="10031169at2759"/>
<evidence type="ECO:0000313" key="1">
    <source>
        <dbReference type="EnsemblMetazoa" id="PPA35215.1"/>
    </source>
</evidence>
<dbReference type="InterPro" id="IPR050344">
    <property type="entry name" value="Peptidase_M1_aminopeptidases"/>
</dbReference>
<proteinExistence type="predicted"/>
<accession>A0A2A6B8V5</accession>
<gene>
    <name evidence="1" type="primary">WBGene00273584</name>
</gene>
<dbReference type="Gene3D" id="2.60.40.1730">
    <property type="entry name" value="tricorn interacting facor f3 domain"/>
    <property type="match status" value="1"/>
</dbReference>
<dbReference type="PANTHER" id="PTHR11533">
    <property type="entry name" value="PROTEASE M1 ZINC METALLOPROTEASE"/>
    <property type="match status" value="1"/>
</dbReference>
<evidence type="ECO:0000313" key="2">
    <source>
        <dbReference type="Proteomes" id="UP000005239"/>
    </source>
</evidence>
<reference evidence="1" key="2">
    <citation type="submission" date="2022-06" db="UniProtKB">
        <authorList>
            <consortium name="EnsemblMetazoa"/>
        </authorList>
    </citation>
    <scope>IDENTIFICATION</scope>
    <source>
        <strain evidence="1">PS312</strain>
    </source>
</reference>
<organism evidence="1 2">
    <name type="scientific">Pristionchus pacificus</name>
    <name type="common">Parasitic nematode worm</name>
    <dbReference type="NCBI Taxonomy" id="54126"/>
    <lineage>
        <taxon>Eukaryota</taxon>
        <taxon>Metazoa</taxon>
        <taxon>Ecdysozoa</taxon>
        <taxon>Nematoda</taxon>
        <taxon>Chromadorea</taxon>
        <taxon>Rhabditida</taxon>
        <taxon>Rhabditina</taxon>
        <taxon>Diplogasteromorpha</taxon>
        <taxon>Diplogasteroidea</taxon>
        <taxon>Neodiplogasteridae</taxon>
        <taxon>Pristionchus</taxon>
    </lineage>
</organism>
<name>A0A2A6B8V5_PRIPA</name>
<dbReference type="Proteomes" id="UP000005239">
    <property type="component" value="Unassembled WGS sequence"/>
</dbReference>
<dbReference type="EnsemblMetazoa" id="PPA35215.1">
    <property type="protein sequence ID" value="PPA35215.1"/>
    <property type="gene ID" value="WBGene00273584"/>
</dbReference>
<dbReference type="Pfam" id="PF17900">
    <property type="entry name" value="Peptidase_M1_N"/>
    <property type="match status" value="1"/>
</dbReference>
<dbReference type="InterPro" id="IPR045357">
    <property type="entry name" value="Aminopeptidase_N-like_N"/>
</dbReference>